<keyword evidence="2" id="KW-0812">Transmembrane</keyword>
<keyword evidence="2" id="KW-1133">Transmembrane helix</keyword>
<name>A0ABY4GXX2_9BACI</name>
<feature type="compositionally biased region" description="Polar residues" evidence="1">
    <location>
        <begin position="61"/>
        <end position="93"/>
    </location>
</feature>
<evidence type="ECO:0000313" key="4">
    <source>
        <dbReference type="Proteomes" id="UP000831880"/>
    </source>
</evidence>
<keyword evidence="4" id="KW-1185">Reference proteome</keyword>
<reference evidence="3 4" key="1">
    <citation type="submission" date="2022-04" db="EMBL/GenBank/DDBJ databases">
        <title>Halobacillus sp. isolated from saltern.</title>
        <authorList>
            <person name="Won M."/>
            <person name="Lee C.-M."/>
            <person name="Woen H.-Y."/>
            <person name="Kwon S.-W."/>
        </authorList>
    </citation>
    <scope>NUCLEOTIDE SEQUENCE [LARGE SCALE GENOMIC DNA]</scope>
    <source>
        <strain evidence="3 4">SSTM10-2</strain>
    </source>
</reference>
<evidence type="ECO:0000256" key="2">
    <source>
        <dbReference type="SAM" id="Phobius"/>
    </source>
</evidence>
<dbReference type="EMBL" id="CP095074">
    <property type="protein sequence ID" value="UOQ91627.1"/>
    <property type="molecule type" value="Genomic_DNA"/>
</dbReference>
<feature type="region of interest" description="Disordered" evidence="1">
    <location>
        <begin position="42"/>
        <end position="101"/>
    </location>
</feature>
<proteinExistence type="predicted"/>
<evidence type="ECO:0000256" key="1">
    <source>
        <dbReference type="SAM" id="MobiDB-lite"/>
    </source>
</evidence>
<dbReference type="Proteomes" id="UP000831880">
    <property type="component" value="Chromosome"/>
</dbReference>
<evidence type="ECO:0000313" key="3">
    <source>
        <dbReference type="EMBL" id="UOQ91627.1"/>
    </source>
</evidence>
<sequence>MAFFYQNGMDNKRLFPLMITAIVAVIFSISICFLVGSNMGLNGQHGGPTENENQSSDRDTSNNVQNNGNGDQADVSNSIDNHLNDSNNNQIENNVLPFFPI</sequence>
<feature type="transmembrane region" description="Helical" evidence="2">
    <location>
        <begin position="14"/>
        <end position="35"/>
    </location>
</feature>
<gene>
    <name evidence="3" type="ORF">MUO14_13785</name>
</gene>
<accession>A0ABY4GXX2</accession>
<protein>
    <submittedName>
        <fullName evidence="3">Uncharacterized protein</fullName>
    </submittedName>
</protein>
<organism evidence="3 4">
    <name type="scientific">Halobacillus shinanisalinarum</name>
    <dbReference type="NCBI Taxonomy" id="2932258"/>
    <lineage>
        <taxon>Bacteria</taxon>
        <taxon>Bacillati</taxon>
        <taxon>Bacillota</taxon>
        <taxon>Bacilli</taxon>
        <taxon>Bacillales</taxon>
        <taxon>Bacillaceae</taxon>
        <taxon>Halobacillus</taxon>
    </lineage>
</organism>
<dbReference type="RefSeq" id="WP_244751238.1">
    <property type="nucleotide sequence ID" value="NZ_CP095074.1"/>
</dbReference>
<keyword evidence="2" id="KW-0472">Membrane</keyword>